<dbReference type="CDD" id="cd00038">
    <property type="entry name" value="CAP_ED"/>
    <property type="match status" value="1"/>
</dbReference>
<feature type="domain" description="Cyclic nucleotide-binding" evidence="5">
    <location>
        <begin position="22"/>
        <end position="142"/>
    </location>
</feature>
<evidence type="ECO:0000256" key="2">
    <source>
        <dbReference type="ARBA" id="ARBA00023125"/>
    </source>
</evidence>
<reference evidence="7 8" key="1">
    <citation type="submission" date="2024-06" db="EMBL/GenBank/DDBJ databases">
        <title>Genomic Encyclopedia of Type Strains, Phase IV (KMG-IV): sequencing the most valuable type-strain genomes for metagenomic binning, comparative biology and taxonomic classification.</title>
        <authorList>
            <person name="Goeker M."/>
        </authorList>
    </citation>
    <scope>NUCLEOTIDE SEQUENCE [LARGE SCALE GENOMIC DNA]</scope>
    <source>
        <strain evidence="7 8">DSM 100022</strain>
    </source>
</reference>
<evidence type="ECO:0000313" key="8">
    <source>
        <dbReference type="Proteomes" id="UP001549204"/>
    </source>
</evidence>
<name>A0ABV2GQF4_9HYPH</name>
<dbReference type="SUPFAM" id="SSF51206">
    <property type="entry name" value="cAMP-binding domain-like"/>
    <property type="match status" value="1"/>
</dbReference>
<evidence type="ECO:0000259" key="5">
    <source>
        <dbReference type="PROSITE" id="PS50042"/>
    </source>
</evidence>
<dbReference type="Pfam" id="PF13545">
    <property type="entry name" value="HTH_Crp_2"/>
    <property type="match status" value="1"/>
</dbReference>
<dbReference type="Pfam" id="PF00027">
    <property type="entry name" value="cNMP_binding"/>
    <property type="match status" value="1"/>
</dbReference>
<keyword evidence="1" id="KW-0805">Transcription regulation</keyword>
<evidence type="ECO:0000259" key="6">
    <source>
        <dbReference type="PROSITE" id="PS51063"/>
    </source>
</evidence>
<gene>
    <name evidence="7" type="ORF">ABID19_003543</name>
</gene>
<organism evidence="7 8">
    <name type="scientific">Mesorhizobium robiniae</name>
    <dbReference type="NCBI Taxonomy" id="559315"/>
    <lineage>
        <taxon>Bacteria</taxon>
        <taxon>Pseudomonadati</taxon>
        <taxon>Pseudomonadota</taxon>
        <taxon>Alphaproteobacteria</taxon>
        <taxon>Hyphomicrobiales</taxon>
        <taxon>Phyllobacteriaceae</taxon>
        <taxon>Mesorhizobium</taxon>
    </lineage>
</organism>
<dbReference type="PANTHER" id="PTHR24567">
    <property type="entry name" value="CRP FAMILY TRANSCRIPTIONAL REGULATORY PROTEIN"/>
    <property type="match status" value="1"/>
</dbReference>
<feature type="domain" description="HTH crp-type" evidence="6">
    <location>
        <begin position="156"/>
        <end position="224"/>
    </location>
</feature>
<evidence type="ECO:0000256" key="1">
    <source>
        <dbReference type="ARBA" id="ARBA00023015"/>
    </source>
</evidence>
<keyword evidence="3" id="KW-0804">Transcription</keyword>
<dbReference type="Gene3D" id="2.60.120.10">
    <property type="entry name" value="Jelly Rolls"/>
    <property type="match status" value="1"/>
</dbReference>
<dbReference type="PROSITE" id="PS50042">
    <property type="entry name" value="CNMP_BINDING_3"/>
    <property type="match status" value="1"/>
</dbReference>
<keyword evidence="2" id="KW-0238">DNA-binding</keyword>
<dbReference type="InterPro" id="IPR036390">
    <property type="entry name" value="WH_DNA-bd_sf"/>
</dbReference>
<dbReference type="InterPro" id="IPR012318">
    <property type="entry name" value="HTH_CRP"/>
</dbReference>
<dbReference type="SUPFAM" id="SSF46785">
    <property type="entry name" value="Winged helix' DNA-binding domain"/>
    <property type="match status" value="1"/>
</dbReference>
<dbReference type="InterPro" id="IPR000595">
    <property type="entry name" value="cNMP-bd_dom"/>
</dbReference>
<comment type="caution">
    <text evidence="7">The sequence shown here is derived from an EMBL/GenBank/DDBJ whole genome shotgun (WGS) entry which is preliminary data.</text>
</comment>
<feature type="region of interest" description="Disordered" evidence="4">
    <location>
        <begin position="1"/>
        <end position="20"/>
    </location>
</feature>
<dbReference type="SMART" id="SM00100">
    <property type="entry name" value="cNMP"/>
    <property type="match status" value="1"/>
</dbReference>
<keyword evidence="8" id="KW-1185">Reference proteome</keyword>
<dbReference type="SMART" id="SM00419">
    <property type="entry name" value="HTH_CRP"/>
    <property type="match status" value="1"/>
</dbReference>
<dbReference type="InterPro" id="IPR018490">
    <property type="entry name" value="cNMP-bd_dom_sf"/>
</dbReference>
<evidence type="ECO:0000313" key="7">
    <source>
        <dbReference type="EMBL" id="MET3580504.1"/>
    </source>
</evidence>
<dbReference type="InterPro" id="IPR050397">
    <property type="entry name" value="Env_Response_Regulators"/>
</dbReference>
<dbReference type="PANTHER" id="PTHR24567:SF68">
    <property type="entry name" value="DNA-BINDING TRANSCRIPTIONAL DUAL REGULATOR CRP"/>
    <property type="match status" value="1"/>
</dbReference>
<protein>
    <submittedName>
        <fullName evidence="7">CRP-like cAMP-binding protein</fullName>
    </submittedName>
</protein>
<dbReference type="EMBL" id="JBEPMC010000006">
    <property type="protein sequence ID" value="MET3580504.1"/>
    <property type="molecule type" value="Genomic_DNA"/>
</dbReference>
<dbReference type="Gene3D" id="1.10.10.10">
    <property type="entry name" value="Winged helix-like DNA-binding domain superfamily/Winged helix DNA-binding domain"/>
    <property type="match status" value="1"/>
</dbReference>
<proteinExistence type="predicted"/>
<dbReference type="InterPro" id="IPR036388">
    <property type="entry name" value="WH-like_DNA-bd_sf"/>
</dbReference>
<dbReference type="Proteomes" id="UP001549204">
    <property type="component" value="Unassembled WGS sequence"/>
</dbReference>
<dbReference type="PROSITE" id="PS51063">
    <property type="entry name" value="HTH_CRP_2"/>
    <property type="match status" value="1"/>
</dbReference>
<evidence type="ECO:0000256" key="3">
    <source>
        <dbReference type="ARBA" id="ARBA00023163"/>
    </source>
</evidence>
<accession>A0ABV2GQF4</accession>
<evidence type="ECO:0000256" key="4">
    <source>
        <dbReference type="SAM" id="MobiDB-lite"/>
    </source>
</evidence>
<dbReference type="InterPro" id="IPR014710">
    <property type="entry name" value="RmlC-like_jellyroll"/>
</dbReference>
<sequence>MPSEDDRLPRAGAGNRGGSDVPIARLKPDLFSLLFKGCKAERYSAGQHLFMQEDSSDRVYGVISGTIEISLYSPGGRKLVANIELLQSLVGEIGALDGGPRTATAICLTDCELVSVSRAKLFERIDEHPPLARALIELLCARLRWVSGEMGDHALLKIETRLAKRLIFLSGLIADAEGWIPISQADVAEFLGATRESINKTLNYWRSRSFIAIKRGGIRITDKQALHDIADLEDD</sequence>